<organism evidence="2 3">
    <name type="scientific">Dysgonomonas hofstadii</name>
    <dbReference type="NCBI Taxonomy" id="637886"/>
    <lineage>
        <taxon>Bacteria</taxon>
        <taxon>Pseudomonadati</taxon>
        <taxon>Bacteroidota</taxon>
        <taxon>Bacteroidia</taxon>
        <taxon>Bacteroidales</taxon>
        <taxon>Dysgonomonadaceae</taxon>
        <taxon>Dysgonomonas</taxon>
    </lineage>
</organism>
<dbReference type="AlphaFoldDB" id="A0A840CPF5"/>
<dbReference type="RefSeq" id="WP_183306375.1">
    <property type="nucleotide sequence ID" value="NZ_JACIEP010000004.1"/>
</dbReference>
<keyword evidence="1" id="KW-0812">Transmembrane</keyword>
<sequence length="94" mass="11067">MKKKINTLCMSLKDNIDDKLRYLCGLISPDIRLAIIILLLLAGLVLNFYFMFSTINNWSNRKNKMKIEHMNKSEIRKQGEVEQIKNDGYDKDEE</sequence>
<dbReference type="EMBL" id="JACIEP010000004">
    <property type="protein sequence ID" value="MBB4035434.1"/>
    <property type="molecule type" value="Genomic_DNA"/>
</dbReference>
<keyword evidence="1" id="KW-0472">Membrane</keyword>
<accession>A0A840CPF5</accession>
<keyword evidence="1" id="KW-1133">Transmembrane helix</keyword>
<evidence type="ECO:0000313" key="3">
    <source>
        <dbReference type="Proteomes" id="UP000555103"/>
    </source>
</evidence>
<keyword evidence="3" id="KW-1185">Reference proteome</keyword>
<feature type="transmembrane region" description="Helical" evidence="1">
    <location>
        <begin position="31"/>
        <end position="52"/>
    </location>
</feature>
<name>A0A840CPF5_9BACT</name>
<comment type="caution">
    <text evidence="2">The sequence shown here is derived from an EMBL/GenBank/DDBJ whole genome shotgun (WGS) entry which is preliminary data.</text>
</comment>
<dbReference type="Pfam" id="PF13150">
    <property type="entry name" value="TraL_transposon"/>
    <property type="match status" value="1"/>
</dbReference>
<dbReference type="InterPro" id="IPR025050">
    <property type="entry name" value="TraL_transposon"/>
</dbReference>
<gene>
    <name evidence="2" type="ORF">GGR21_001327</name>
</gene>
<protein>
    <submittedName>
        <fullName evidence="2">Type III secretory pathway component EscU</fullName>
    </submittedName>
</protein>
<evidence type="ECO:0000256" key="1">
    <source>
        <dbReference type="SAM" id="Phobius"/>
    </source>
</evidence>
<evidence type="ECO:0000313" key="2">
    <source>
        <dbReference type="EMBL" id="MBB4035434.1"/>
    </source>
</evidence>
<reference evidence="2 3" key="1">
    <citation type="submission" date="2020-08" db="EMBL/GenBank/DDBJ databases">
        <title>Genomic Encyclopedia of Type Strains, Phase IV (KMG-IV): sequencing the most valuable type-strain genomes for metagenomic binning, comparative biology and taxonomic classification.</title>
        <authorList>
            <person name="Goeker M."/>
        </authorList>
    </citation>
    <scope>NUCLEOTIDE SEQUENCE [LARGE SCALE GENOMIC DNA]</scope>
    <source>
        <strain evidence="2 3">DSM 104969</strain>
    </source>
</reference>
<dbReference type="Proteomes" id="UP000555103">
    <property type="component" value="Unassembled WGS sequence"/>
</dbReference>
<proteinExistence type="predicted"/>